<evidence type="ECO:0008006" key="3">
    <source>
        <dbReference type="Google" id="ProtNLM"/>
    </source>
</evidence>
<proteinExistence type="predicted"/>
<accession>A0ABD5XX83</accession>
<dbReference type="Proteomes" id="UP001596368">
    <property type="component" value="Unassembled WGS sequence"/>
</dbReference>
<dbReference type="Gene3D" id="3.40.50.1010">
    <property type="entry name" value="5'-nuclease"/>
    <property type="match status" value="1"/>
</dbReference>
<dbReference type="EMBL" id="JBHSZG010000008">
    <property type="protein sequence ID" value="MFC7137996.1"/>
    <property type="molecule type" value="Genomic_DNA"/>
</dbReference>
<dbReference type="AlphaFoldDB" id="A0ABD5XX83"/>
<gene>
    <name evidence="1" type="ORF">ACFQRB_19145</name>
</gene>
<evidence type="ECO:0000313" key="2">
    <source>
        <dbReference type="Proteomes" id="UP001596368"/>
    </source>
</evidence>
<dbReference type="InterPro" id="IPR029060">
    <property type="entry name" value="PIN-like_dom_sf"/>
</dbReference>
<protein>
    <recommendedName>
        <fullName evidence="3">PIN domain-containing protein</fullName>
    </recommendedName>
</protein>
<name>A0ABD5XX83_9EURY</name>
<organism evidence="1 2">
    <name type="scientific">Halobaculum litoreum</name>
    <dbReference type="NCBI Taxonomy" id="3031998"/>
    <lineage>
        <taxon>Archaea</taxon>
        <taxon>Methanobacteriati</taxon>
        <taxon>Methanobacteriota</taxon>
        <taxon>Stenosarchaea group</taxon>
        <taxon>Halobacteria</taxon>
        <taxon>Halobacteriales</taxon>
        <taxon>Haloferacaceae</taxon>
        <taxon>Halobaculum</taxon>
    </lineage>
</organism>
<evidence type="ECO:0000313" key="1">
    <source>
        <dbReference type="EMBL" id="MFC7137996.1"/>
    </source>
</evidence>
<comment type="caution">
    <text evidence="1">The sequence shown here is derived from an EMBL/GenBank/DDBJ whole genome shotgun (WGS) entry which is preliminary data.</text>
</comment>
<reference evidence="1 2" key="1">
    <citation type="journal article" date="2019" name="Int. J. Syst. Evol. Microbiol.">
        <title>The Global Catalogue of Microorganisms (GCM) 10K type strain sequencing project: providing services to taxonomists for standard genome sequencing and annotation.</title>
        <authorList>
            <consortium name="The Broad Institute Genomics Platform"/>
            <consortium name="The Broad Institute Genome Sequencing Center for Infectious Disease"/>
            <person name="Wu L."/>
            <person name="Ma J."/>
        </authorList>
    </citation>
    <scope>NUCLEOTIDE SEQUENCE [LARGE SCALE GENOMIC DNA]</scope>
    <source>
        <strain evidence="1 2">DT92</strain>
    </source>
</reference>
<dbReference type="SUPFAM" id="SSF88723">
    <property type="entry name" value="PIN domain-like"/>
    <property type="match status" value="1"/>
</dbReference>
<keyword evidence="2" id="KW-1185">Reference proteome</keyword>
<sequence>MNPRTPGTPHPGGVTAFDLTATLALEAARVHDKLLDDGQRTAARDLLIAATARSAGDHLVVTDTDFQTDVLDSSLTVTNNRE</sequence>